<dbReference type="GO" id="GO:0004518">
    <property type="term" value="F:nuclease activity"/>
    <property type="evidence" value="ECO:0007669"/>
    <property type="project" value="UniProtKB-KW"/>
</dbReference>
<comment type="subcellular location">
    <subcellularLocation>
        <location evidence="2">Nucleus</location>
    </subcellularLocation>
</comment>
<feature type="region of interest" description="Disordered" evidence="8">
    <location>
        <begin position="21"/>
        <end position="42"/>
    </location>
</feature>
<sequence>MRKVHLLSCAVLLCAARGRATNSSVSPRPDSRAPPVGDGASVRRKRFIGPSDAVAILDYHNQVRANVFPPAANMEHMRKLDRRGSVQSGDSMFSMSIQLRRHLQQQYVLSSCAVQLHVLVQGQVVVKVTHQELQPSLSTYSPFKAYQMHQIRMRMKQLYRVSFERNSPRVKELQAQYVQKMEQGFRNCVLAIEKNCKKKMLNSEEKYFCISKRSCPFVDALLRMPVPPDLASQFDRPEKEHVVASFVSRFSQAQVSCRALKASCSFFMDTICNTVYNCVICIEMDMTVTQSRDNIINVVKRTGPRTKPCGTPLDIGDPAYPLQDWLMKPFSDTGRLTPEQHNYRLSSALSVVEMCFGRLKGRWRCLIKRYDCKLELSKKKALTCCVLRNICEEQNFAEVHDRHIDIQPQHVQALPDHGNQEGANVRAALMNYFNRGDW</sequence>
<evidence type="ECO:0000313" key="12">
    <source>
        <dbReference type="Proteomes" id="UP000438429"/>
    </source>
</evidence>
<keyword evidence="6" id="KW-0378">Hydrolase</keyword>
<dbReference type="PANTHER" id="PTHR22930:SF85">
    <property type="entry name" value="GH03217P-RELATED"/>
    <property type="match status" value="1"/>
</dbReference>
<keyword evidence="7" id="KW-0539">Nucleus</keyword>
<feature type="signal peptide" evidence="9">
    <location>
        <begin position="1"/>
        <end position="20"/>
    </location>
</feature>
<evidence type="ECO:0000256" key="1">
    <source>
        <dbReference type="ARBA" id="ARBA00001968"/>
    </source>
</evidence>
<dbReference type="SUPFAM" id="SSF55797">
    <property type="entry name" value="PR-1-like"/>
    <property type="match status" value="1"/>
</dbReference>
<evidence type="ECO:0000256" key="4">
    <source>
        <dbReference type="ARBA" id="ARBA00022722"/>
    </source>
</evidence>
<feature type="chain" id="PRO_5025684740" description="DDE Tnp4 domain-containing protein" evidence="9">
    <location>
        <begin position="21"/>
        <end position="438"/>
    </location>
</feature>
<gene>
    <name evidence="11" type="ORF">F2P81_001140</name>
</gene>
<proteinExistence type="inferred from homology"/>
<keyword evidence="4" id="KW-0540">Nuclease</keyword>
<evidence type="ECO:0000256" key="3">
    <source>
        <dbReference type="ARBA" id="ARBA00006958"/>
    </source>
</evidence>
<dbReference type="GO" id="GO:0046872">
    <property type="term" value="F:metal ion binding"/>
    <property type="evidence" value="ECO:0007669"/>
    <property type="project" value="UniProtKB-KW"/>
</dbReference>
<comment type="similarity">
    <text evidence="3">Belongs to the HARBI1 family.</text>
</comment>
<evidence type="ECO:0000256" key="2">
    <source>
        <dbReference type="ARBA" id="ARBA00004123"/>
    </source>
</evidence>
<accession>A0A6A4TKV4</accession>
<dbReference type="GO" id="GO:0005634">
    <property type="term" value="C:nucleus"/>
    <property type="evidence" value="ECO:0007669"/>
    <property type="project" value="UniProtKB-SubCell"/>
</dbReference>
<dbReference type="InterPro" id="IPR035940">
    <property type="entry name" value="CAP_sf"/>
</dbReference>
<evidence type="ECO:0000256" key="8">
    <source>
        <dbReference type="SAM" id="MobiDB-lite"/>
    </source>
</evidence>
<evidence type="ECO:0000256" key="5">
    <source>
        <dbReference type="ARBA" id="ARBA00022723"/>
    </source>
</evidence>
<dbReference type="InterPro" id="IPR027806">
    <property type="entry name" value="HARBI1_dom"/>
</dbReference>
<evidence type="ECO:0000259" key="10">
    <source>
        <dbReference type="Pfam" id="PF13359"/>
    </source>
</evidence>
<evidence type="ECO:0000256" key="7">
    <source>
        <dbReference type="ARBA" id="ARBA00023242"/>
    </source>
</evidence>
<dbReference type="InterPro" id="IPR045249">
    <property type="entry name" value="HARBI1-like"/>
</dbReference>
<protein>
    <recommendedName>
        <fullName evidence="10">DDE Tnp4 domain-containing protein</fullName>
    </recommendedName>
</protein>
<comment type="cofactor">
    <cofactor evidence="1">
        <name>a divalent metal cation</name>
        <dbReference type="ChEBI" id="CHEBI:60240"/>
    </cofactor>
</comment>
<keyword evidence="9" id="KW-0732">Signal</keyword>
<dbReference type="GO" id="GO:0016787">
    <property type="term" value="F:hydrolase activity"/>
    <property type="evidence" value="ECO:0007669"/>
    <property type="project" value="UniProtKB-KW"/>
</dbReference>
<evidence type="ECO:0000313" key="11">
    <source>
        <dbReference type="EMBL" id="KAF0047507.1"/>
    </source>
</evidence>
<keyword evidence="5" id="KW-0479">Metal-binding</keyword>
<evidence type="ECO:0000256" key="9">
    <source>
        <dbReference type="SAM" id="SignalP"/>
    </source>
</evidence>
<feature type="domain" description="DDE Tnp4" evidence="10">
    <location>
        <begin position="315"/>
        <end position="389"/>
    </location>
</feature>
<organism evidence="11 12">
    <name type="scientific">Scophthalmus maximus</name>
    <name type="common">Turbot</name>
    <name type="synonym">Psetta maxima</name>
    <dbReference type="NCBI Taxonomy" id="52904"/>
    <lineage>
        <taxon>Eukaryota</taxon>
        <taxon>Metazoa</taxon>
        <taxon>Chordata</taxon>
        <taxon>Craniata</taxon>
        <taxon>Vertebrata</taxon>
        <taxon>Euteleostomi</taxon>
        <taxon>Actinopterygii</taxon>
        <taxon>Neopterygii</taxon>
        <taxon>Teleostei</taxon>
        <taxon>Neoteleostei</taxon>
        <taxon>Acanthomorphata</taxon>
        <taxon>Carangaria</taxon>
        <taxon>Pleuronectiformes</taxon>
        <taxon>Pleuronectoidei</taxon>
        <taxon>Scophthalmidae</taxon>
        <taxon>Scophthalmus</taxon>
    </lineage>
</organism>
<comment type="caution">
    <text evidence="11">The sequence shown here is derived from an EMBL/GenBank/DDBJ whole genome shotgun (WGS) entry which is preliminary data.</text>
</comment>
<name>A0A6A4TKV4_SCOMX</name>
<evidence type="ECO:0000256" key="6">
    <source>
        <dbReference type="ARBA" id="ARBA00022801"/>
    </source>
</evidence>
<dbReference type="Pfam" id="PF13359">
    <property type="entry name" value="DDE_Tnp_4"/>
    <property type="match status" value="1"/>
</dbReference>
<reference evidence="11 12" key="1">
    <citation type="submission" date="2019-06" db="EMBL/GenBank/DDBJ databases">
        <title>Draft genomes of female and male turbot (Scophthalmus maximus).</title>
        <authorList>
            <person name="Xu H."/>
            <person name="Xu X.-W."/>
            <person name="Shao C."/>
            <person name="Chen S."/>
        </authorList>
    </citation>
    <scope>NUCLEOTIDE SEQUENCE [LARGE SCALE GENOMIC DNA]</scope>
    <source>
        <strain evidence="11">Ysfricsl-2016a</strain>
        <tissue evidence="11">Blood</tissue>
    </source>
</reference>
<dbReference type="PANTHER" id="PTHR22930">
    <property type="match status" value="1"/>
</dbReference>
<dbReference type="EMBL" id="VEVO01000001">
    <property type="protein sequence ID" value="KAF0047507.1"/>
    <property type="molecule type" value="Genomic_DNA"/>
</dbReference>
<dbReference type="AlphaFoldDB" id="A0A6A4TKV4"/>
<dbReference type="Proteomes" id="UP000438429">
    <property type="component" value="Unassembled WGS sequence"/>
</dbReference>